<protein>
    <submittedName>
        <fullName evidence="3">Uma2 family endonuclease</fullName>
    </submittedName>
</protein>
<dbReference type="PANTHER" id="PTHR33352:SF2">
    <property type="entry name" value="SLL0995 PROTEIN"/>
    <property type="match status" value="1"/>
</dbReference>
<dbReference type="Gene3D" id="3.90.1570.10">
    <property type="entry name" value="tt1808, chain A"/>
    <property type="match status" value="1"/>
</dbReference>
<evidence type="ECO:0000259" key="2">
    <source>
        <dbReference type="Pfam" id="PF05685"/>
    </source>
</evidence>
<dbReference type="InterPro" id="IPR011335">
    <property type="entry name" value="Restrct_endonuc-II-like"/>
</dbReference>
<sequence>MPTSSTLLSAAPKLPKLARERDNPFSEYDEGVYYPAEDGEPMSNSDLHAIYIMQTRSNLEVLFPNDFVGSDILWYPVKGKPRICHAPDVLVAFGRPPSVRGFRRQSYLQWKEDNIPPQVVFEFWSISNKPDEEARKFDFYERYGVEEYYAYDVPTGDLQGWQRQGKTLVAIDDMDGWRSPRLGISFRMVNGELRLFYPDGTPFQSLAEVRAAAEQERAAKERERAAKERERAAKERERAAKEAALAEVERLKEKLRALGLEP</sequence>
<keyword evidence="4" id="KW-1185">Reference proteome</keyword>
<evidence type="ECO:0000313" key="4">
    <source>
        <dbReference type="Proteomes" id="UP000676506"/>
    </source>
</evidence>
<name>A0ABX8B9B2_9BACT</name>
<dbReference type="PANTHER" id="PTHR33352">
    <property type="entry name" value="SLR1095 PROTEIN"/>
    <property type="match status" value="1"/>
</dbReference>
<dbReference type="Pfam" id="PF05685">
    <property type="entry name" value="Uma2"/>
    <property type="match status" value="1"/>
</dbReference>
<evidence type="ECO:0000256" key="1">
    <source>
        <dbReference type="SAM" id="MobiDB-lite"/>
    </source>
</evidence>
<evidence type="ECO:0000313" key="3">
    <source>
        <dbReference type="EMBL" id="QUW03521.1"/>
    </source>
</evidence>
<organism evidence="3 4">
    <name type="scientific">Chloracidobacterium validum</name>
    <dbReference type="NCBI Taxonomy" id="2821543"/>
    <lineage>
        <taxon>Bacteria</taxon>
        <taxon>Pseudomonadati</taxon>
        <taxon>Acidobacteriota</taxon>
        <taxon>Terriglobia</taxon>
        <taxon>Terriglobales</taxon>
        <taxon>Acidobacteriaceae</taxon>
        <taxon>Chloracidobacterium</taxon>
    </lineage>
</organism>
<keyword evidence="3" id="KW-0378">Hydrolase</keyword>
<feature type="region of interest" description="Disordered" evidence="1">
    <location>
        <begin position="217"/>
        <end position="239"/>
    </location>
</feature>
<accession>A0ABX8B9B2</accession>
<dbReference type="InterPro" id="IPR012296">
    <property type="entry name" value="Nuclease_put_TT1808"/>
</dbReference>
<dbReference type="SUPFAM" id="SSF52980">
    <property type="entry name" value="Restriction endonuclease-like"/>
    <property type="match status" value="1"/>
</dbReference>
<dbReference type="Proteomes" id="UP000676506">
    <property type="component" value="Chromosome 1"/>
</dbReference>
<dbReference type="EMBL" id="CP072648">
    <property type="protein sequence ID" value="QUW03521.1"/>
    <property type="molecule type" value="Genomic_DNA"/>
</dbReference>
<proteinExistence type="predicted"/>
<keyword evidence="3" id="KW-0255">Endonuclease</keyword>
<keyword evidence="3" id="KW-0540">Nuclease</keyword>
<dbReference type="InterPro" id="IPR008538">
    <property type="entry name" value="Uma2"/>
</dbReference>
<gene>
    <name evidence="3" type="ORF">J8C06_03520</name>
</gene>
<dbReference type="GO" id="GO:0004519">
    <property type="term" value="F:endonuclease activity"/>
    <property type="evidence" value="ECO:0007669"/>
    <property type="project" value="UniProtKB-KW"/>
</dbReference>
<feature type="domain" description="Putative restriction endonuclease" evidence="2">
    <location>
        <begin position="82"/>
        <end position="165"/>
    </location>
</feature>
<dbReference type="RefSeq" id="WP_211429411.1">
    <property type="nucleotide sequence ID" value="NZ_CP072648.1"/>
</dbReference>
<reference evidence="3 4" key="1">
    <citation type="submission" date="2021-03" db="EMBL/GenBank/DDBJ databases">
        <title>Genomic and phenotypic characterization of Chloracidobacterium isolates provides evidence for multiple species.</title>
        <authorList>
            <person name="Saini M.K."/>
            <person name="Costas A.M.G."/>
            <person name="Tank M."/>
            <person name="Bryant D.A."/>
        </authorList>
    </citation>
    <scope>NUCLEOTIDE SEQUENCE [LARGE SCALE GENOMIC DNA]</scope>
    <source>
        <strain evidence="3 4">BV2-C</strain>
    </source>
</reference>